<dbReference type="Proteomes" id="UP000261360">
    <property type="component" value="Unplaced"/>
</dbReference>
<dbReference type="PROSITE" id="PS50915">
    <property type="entry name" value="CRYSTALLIN_BETA_GAMMA"/>
    <property type="match status" value="2"/>
</dbReference>
<gene>
    <name evidence="9" type="primary">CRYBA4</name>
</gene>
<comment type="subunit">
    <text evidence="6">Homo/heterodimer, or complexes of higher-order. The structure of beta-crystallin oligomers seems to be stabilized through interactions between the N-terminal arms.</text>
</comment>
<dbReference type="GO" id="GO:0007601">
    <property type="term" value="P:visual perception"/>
    <property type="evidence" value="ECO:0007669"/>
    <property type="project" value="TreeGrafter"/>
</dbReference>
<dbReference type="SMART" id="SM00247">
    <property type="entry name" value="XTALbg"/>
    <property type="match status" value="1"/>
</dbReference>
<protein>
    <recommendedName>
        <fullName evidence="3">Beta-crystallin A4</fullName>
    </recommendedName>
    <alternativeName>
        <fullName evidence="7">Beta-A4 crystallin</fullName>
    </alternativeName>
</protein>
<dbReference type="PRINTS" id="PR01367">
    <property type="entry name" value="BGCRYSTALLIN"/>
</dbReference>
<dbReference type="InterPro" id="IPR001064">
    <property type="entry name" value="Beta/gamma_crystallin"/>
</dbReference>
<dbReference type="SUPFAM" id="SSF49695">
    <property type="entry name" value="gamma-Crystallin-like"/>
    <property type="match status" value="1"/>
</dbReference>
<dbReference type="GO" id="GO:0005212">
    <property type="term" value="F:structural constituent of eye lens"/>
    <property type="evidence" value="ECO:0007669"/>
    <property type="project" value="UniProtKB-KW"/>
</dbReference>
<evidence type="ECO:0000256" key="2">
    <source>
        <dbReference type="ARBA" id="ARBA00009646"/>
    </source>
</evidence>
<reference evidence="9" key="1">
    <citation type="submission" date="2025-08" db="UniProtKB">
        <authorList>
            <consortium name="Ensembl"/>
        </authorList>
    </citation>
    <scope>IDENTIFICATION</scope>
</reference>
<keyword evidence="4" id="KW-0273">Eye lens protein</keyword>
<evidence type="ECO:0000256" key="4">
    <source>
        <dbReference type="ARBA" id="ARBA00022613"/>
    </source>
</evidence>
<dbReference type="Pfam" id="PF00030">
    <property type="entry name" value="Crystall"/>
    <property type="match status" value="1"/>
</dbReference>
<evidence type="ECO:0000313" key="9">
    <source>
        <dbReference type="Ensembl" id="ENSSLDP00000014802.1"/>
    </source>
</evidence>
<feature type="domain" description="Beta/gamma crystallin 'Greek key'" evidence="8">
    <location>
        <begin position="39"/>
        <end position="85"/>
    </location>
</feature>
<dbReference type="InterPro" id="IPR050252">
    <property type="entry name" value="Beta/Gamma-Crystallin"/>
</dbReference>
<dbReference type="GO" id="GO:0002088">
    <property type="term" value="P:lens development in camera-type eye"/>
    <property type="evidence" value="ECO:0007669"/>
    <property type="project" value="TreeGrafter"/>
</dbReference>
<dbReference type="PANTHER" id="PTHR11818">
    <property type="entry name" value="BETA/GAMMA CRYSTALLIN"/>
    <property type="match status" value="1"/>
</dbReference>
<reference evidence="9" key="2">
    <citation type="submission" date="2025-09" db="UniProtKB">
        <authorList>
            <consortium name="Ensembl"/>
        </authorList>
    </citation>
    <scope>IDENTIFICATION</scope>
</reference>
<dbReference type="Gene3D" id="2.60.20.10">
    <property type="entry name" value="Crystallins"/>
    <property type="match status" value="1"/>
</dbReference>
<evidence type="ECO:0000256" key="1">
    <source>
        <dbReference type="ARBA" id="ARBA00003689"/>
    </source>
</evidence>
<dbReference type="STRING" id="1841481.ENSSLDP00000014802"/>
<evidence type="ECO:0000256" key="7">
    <source>
        <dbReference type="ARBA" id="ARBA00032269"/>
    </source>
</evidence>
<evidence type="ECO:0000256" key="3">
    <source>
        <dbReference type="ARBA" id="ARBA00019489"/>
    </source>
</evidence>
<evidence type="ECO:0000256" key="6">
    <source>
        <dbReference type="ARBA" id="ARBA00025922"/>
    </source>
</evidence>
<accession>A0A3B4XFC1</accession>
<sequence length="121" mass="13868">IIVFDEECFQGRRHEFTSECCNVMEFGFETVRSLRVESGAWVGYEHASYQGQQFVLERGEYPQCDAFGGSNAYHIERLTSFRPIACAVSATRITCLTFPLLQLHKCQHLSRVVELVSLPWT</sequence>
<evidence type="ECO:0000313" key="10">
    <source>
        <dbReference type="Proteomes" id="UP000261360"/>
    </source>
</evidence>
<dbReference type="PANTHER" id="PTHR11818:SF19">
    <property type="entry name" value="BETA-CRYSTALLIN A4"/>
    <property type="match status" value="1"/>
</dbReference>
<keyword evidence="5" id="KW-0677">Repeat</keyword>
<dbReference type="FunFam" id="2.60.20.10:FF:000002">
    <property type="entry name" value="Crystallin, beta B2"/>
    <property type="match status" value="1"/>
</dbReference>
<dbReference type="GeneTree" id="ENSGT00940000160372"/>
<dbReference type="AlphaFoldDB" id="A0A3B4XFC1"/>
<name>A0A3B4XFC1_SERLL</name>
<comment type="similarity">
    <text evidence="2">Belongs to the beta/gamma-crystallin family.</text>
</comment>
<keyword evidence="10" id="KW-1185">Reference proteome</keyword>
<evidence type="ECO:0000256" key="5">
    <source>
        <dbReference type="ARBA" id="ARBA00022737"/>
    </source>
</evidence>
<dbReference type="InterPro" id="IPR011024">
    <property type="entry name" value="G_crystallin-like"/>
</dbReference>
<evidence type="ECO:0000259" key="8">
    <source>
        <dbReference type="PROSITE" id="PS50915"/>
    </source>
</evidence>
<feature type="domain" description="Beta/gamma crystallin 'Greek key'" evidence="8">
    <location>
        <begin position="1"/>
        <end position="38"/>
    </location>
</feature>
<proteinExistence type="inferred from homology"/>
<dbReference type="Ensembl" id="ENSSLDT00000015370.1">
    <property type="protein sequence ID" value="ENSSLDP00000014802.1"/>
    <property type="gene ID" value="ENSSLDG00000011821.1"/>
</dbReference>
<comment type="function">
    <text evidence="1">Crystallins are the dominant structural components of the vertebrate eye lens.</text>
</comment>
<organism evidence="9 10">
    <name type="scientific">Seriola lalandi dorsalis</name>
    <dbReference type="NCBI Taxonomy" id="1841481"/>
    <lineage>
        <taxon>Eukaryota</taxon>
        <taxon>Metazoa</taxon>
        <taxon>Chordata</taxon>
        <taxon>Craniata</taxon>
        <taxon>Vertebrata</taxon>
        <taxon>Euteleostomi</taxon>
        <taxon>Actinopterygii</taxon>
        <taxon>Neopterygii</taxon>
        <taxon>Teleostei</taxon>
        <taxon>Neoteleostei</taxon>
        <taxon>Acanthomorphata</taxon>
        <taxon>Carangaria</taxon>
        <taxon>Carangiformes</taxon>
        <taxon>Carangidae</taxon>
        <taxon>Seriola</taxon>
    </lineage>
</organism>